<dbReference type="Gene3D" id="1.20.1250.10">
    <property type="match status" value="1"/>
</dbReference>
<accession>A0A9D3M7S2</accession>
<name>A0A9D3M7S2_ANGAN</name>
<gene>
    <name evidence="1" type="ORF">ANANG_G00188560</name>
</gene>
<evidence type="ECO:0000313" key="2">
    <source>
        <dbReference type="Proteomes" id="UP001044222"/>
    </source>
</evidence>
<protein>
    <submittedName>
        <fullName evidence="1">Uncharacterized protein</fullName>
    </submittedName>
</protein>
<comment type="caution">
    <text evidence="1">The sequence shown here is derived from an EMBL/GenBank/DDBJ whole genome shotgun (WGS) entry which is preliminary data.</text>
</comment>
<dbReference type="Proteomes" id="UP001044222">
    <property type="component" value="Chromosome 10"/>
</dbReference>
<dbReference type="AlphaFoldDB" id="A0A9D3M7S2"/>
<dbReference type="InterPro" id="IPR009079">
    <property type="entry name" value="4_helix_cytokine-like_core"/>
</dbReference>
<dbReference type="SUPFAM" id="SSF47266">
    <property type="entry name" value="4-helical cytokines"/>
    <property type="match status" value="1"/>
</dbReference>
<sequence>MISKGLVQWQMHNENGVTAWKNGFPELQVPNDTLPVDQVCHRVKGGLRFMQAALEIVRGQQEELNPMATDLDFSLGNVTESVRSHLLPLISAKACPEATAQATPATPPAPTTPTIWHTDKKKRWGHTVLKLSNTFLAWLAEWLNQRPLKNHL</sequence>
<keyword evidence="2" id="KW-1185">Reference proteome</keyword>
<evidence type="ECO:0000313" key="1">
    <source>
        <dbReference type="EMBL" id="KAG5840413.1"/>
    </source>
</evidence>
<reference evidence="1" key="1">
    <citation type="submission" date="2021-01" db="EMBL/GenBank/DDBJ databases">
        <title>A chromosome-scale assembly of European eel, Anguilla anguilla.</title>
        <authorList>
            <person name="Henkel C."/>
            <person name="Jong-Raadsen S.A."/>
            <person name="Dufour S."/>
            <person name="Weltzien F.-A."/>
            <person name="Palstra A.P."/>
            <person name="Pelster B."/>
            <person name="Spaink H.P."/>
            <person name="Van Den Thillart G.E."/>
            <person name="Jansen H."/>
            <person name="Zahm M."/>
            <person name="Klopp C."/>
            <person name="Cedric C."/>
            <person name="Louis A."/>
            <person name="Berthelot C."/>
            <person name="Parey E."/>
            <person name="Roest Crollius H."/>
            <person name="Montfort J."/>
            <person name="Robinson-Rechavi M."/>
            <person name="Bucao C."/>
            <person name="Bouchez O."/>
            <person name="Gislard M."/>
            <person name="Lluch J."/>
            <person name="Milhes M."/>
            <person name="Lampietro C."/>
            <person name="Lopez Roques C."/>
            <person name="Donnadieu C."/>
            <person name="Braasch I."/>
            <person name="Desvignes T."/>
            <person name="Postlethwait J."/>
            <person name="Bobe J."/>
            <person name="Guiguen Y."/>
            <person name="Dirks R."/>
        </authorList>
    </citation>
    <scope>NUCLEOTIDE SEQUENCE</scope>
    <source>
        <strain evidence="1">Tag_6206</strain>
        <tissue evidence="1">Liver</tissue>
    </source>
</reference>
<dbReference type="EMBL" id="JAFIRN010000010">
    <property type="protein sequence ID" value="KAG5840413.1"/>
    <property type="molecule type" value="Genomic_DNA"/>
</dbReference>
<organism evidence="1 2">
    <name type="scientific">Anguilla anguilla</name>
    <name type="common">European freshwater eel</name>
    <name type="synonym">Muraena anguilla</name>
    <dbReference type="NCBI Taxonomy" id="7936"/>
    <lineage>
        <taxon>Eukaryota</taxon>
        <taxon>Metazoa</taxon>
        <taxon>Chordata</taxon>
        <taxon>Craniata</taxon>
        <taxon>Vertebrata</taxon>
        <taxon>Euteleostomi</taxon>
        <taxon>Actinopterygii</taxon>
        <taxon>Neopterygii</taxon>
        <taxon>Teleostei</taxon>
        <taxon>Anguilliformes</taxon>
        <taxon>Anguillidae</taxon>
        <taxon>Anguilla</taxon>
    </lineage>
</organism>
<proteinExistence type="predicted"/>